<feature type="compositionally biased region" description="Basic and acidic residues" evidence="1">
    <location>
        <begin position="59"/>
        <end position="77"/>
    </location>
</feature>
<feature type="compositionally biased region" description="Basic and acidic residues" evidence="1">
    <location>
        <begin position="836"/>
        <end position="847"/>
    </location>
</feature>
<feature type="compositionally biased region" description="Basic residues" evidence="1">
    <location>
        <begin position="914"/>
        <end position="928"/>
    </location>
</feature>
<feature type="compositionally biased region" description="Basic and acidic residues" evidence="1">
    <location>
        <begin position="93"/>
        <end position="109"/>
    </location>
</feature>
<dbReference type="GeneID" id="94433837"/>
<feature type="compositionally biased region" description="Acidic residues" evidence="1">
    <location>
        <begin position="325"/>
        <end position="336"/>
    </location>
</feature>
<feature type="compositionally biased region" description="Basic and acidic residues" evidence="1">
    <location>
        <begin position="754"/>
        <end position="778"/>
    </location>
</feature>
<feature type="compositionally biased region" description="Polar residues" evidence="1">
    <location>
        <begin position="1"/>
        <end position="14"/>
    </location>
</feature>
<feature type="region of interest" description="Disordered" evidence="1">
    <location>
        <begin position="93"/>
        <end position="225"/>
    </location>
</feature>
<feature type="region of interest" description="Disordered" evidence="1">
    <location>
        <begin position="790"/>
        <end position="856"/>
    </location>
</feature>
<proteinExistence type="predicted"/>
<dbReference type="RefSeq" id="XP_067917397.1">
    <property type="nucleotide sequence ID" value="XM_068070626.1"/>
</dbReference>
<feature type="compositionally biased region" description="Basic and acidic residues" evidence="1">
    <location>
        <begin position="116"/>
        <end position="139"/>
    </location>
</feature>
<feature type="region of interest" description="Disordered" evidence="1">
    <location>
        <begin position="59"/>
        <end position="81"/>
    </location>
</feature>
<gene>
    <name evidence="2" type="ORF">CSUI_010523</name>
</gene>
<feature type="compositionally biased region" description="Basic and acidic residues" evidence="1">
    <location>
        <begin position="484"/>
        <end position="511"/>
    </location>
</feature>
<reference evidence="2 3" key="1">
    <citation type="journal article" date="2017" name="Int. J. Parasitol.">
        <title>The genome of the protozoan parasite Cystoisospora suis and a reverse vaccinology approach to identify vaccine candidates.</title>
        <authorList>
            <person name="Palmieri N."/>
            <person name="Shrestha A."/>
            <person name="Ruttkowski B."/>
            <person name="Beck T."/>
            <person name="Vogl C."/>
            <person name="Tomley F."/>
            <person name="Blake D.P."/>
            <person name="Joachim A."/>
        </authorList>
    </citation>
    <scope>NUCLEOTIDE SEQUENCE [LARGE SCALE GENOMIC DNA]</scope>
    <source>
        <strain evidence="2 3">Wien I</strain>
    </source>
</reference>
<evidence type="ECO:0000313" key="3">
    <source>
        <dbReference type="Proteomes" id="UP000221165"/>
    </source>
</evidence>
<feature type="region of interest" description="Disordered" evidence="1">
    <location>
        <begin position="437"/>
        <end position="463"/>
    </location>
</feature>
<comment type="caution">
    <text evidence="2">The sequence shown here is derived from an EMBL/GenBank/DDBJ whole genome shotgun (WGS) entry which is preliminary data.</text>
</comment>
<feature type="compositionally biased region" description="Basic and acidic residues" evidence="1">
    <location>
        <begin position="172"/>
        <end position="224"/>
    </location>
</feature>
<evidence type="ECO:0000256" key="1">
    <source>
        <dbReference type="SAM" id="MobiDB-lite"/>
    </source>
</evidence>
<feature type="compositionally biased region" description="Basic residues" evidence="1">
    <location>
        <begin position="301"/>
        <end position="316"/>
    </location>
</feature>
<dbReference type="OrthoDB" id="332221at2759"/>
<sequence>VQNVLENTRHALQSEQEKAHTLEASLEKLKKEKEKLQAEKEKEVKKVLDELKERETQLKAEKEKNVKKEKLLEEKNQDLNVQLEKQKEELKKKFEEVEKEKKHVSEMKEKMKKMKEKQEALEEEKKEKEKEKKEQEEERKKKREGGAESLSRKQQSKISAMIDQHRRLSIPQDHHALVQSKEEEERKKKEEEKKKKEEEKKKKEEEKKLREEEERKKKEEEELKLLLSPSSSEVFRMIMREREDDTNEGKTPSEILREKLKEALLDRIDQQSDELDQLLNDPILDRSVSLVHAGPAPPSPHPHHQRLSPFIRRVKSPVKPYVDGERDEAEEGSEGEEERREREEKQDEEDGWIKMKSEREEQGGEEERRRKEEEEEQKHHATQHRHHLAPPRKASSTDGLLEHGGRLISSEYIDSYRHAKQKSPKVVPDLPLDLFFSSQKKNKKEEDEEDRSNQHPSVALFTRPRRTLLSLPRLPLVIREEEEERRIEKQEEVVEDGKKKKITTGDRDELKGGGVIGGEASTIKKKKMMTIGHGETEDEDEDDGHLMKLQASQVKESFSSSSIKKSAPIKSSPSLASFLTTMKKVSQPPSVSSRSPSPLGKQHRLSVLSSPMQLNRRRLSLSHEKDEEGGEATKPASGFLLSSSLGEKRVVDEGEERQEGQGMVPRIEVKAASPKLSPLVSSSILRLSSPRVSEKDRKPLLSSEEERRKSRGLLPLLSPSSLSRDEIIQRAFGGVGGGEQGTSRLSMVSSPSSDVKKMKNKVREEDRKDGRGYASRRDDLLLSTERLMRLAQQNKRDKERNLLPKKDRSYMLVSGDGARSESTSEDEEKKGARRRRGDDPIREKYTDTDEDEEEGLNELQRIRRAKVESLLLDLKLGIASTQADVALLKDTIQKKNAEILQKTSLYNTPDSSRKRVKKKKKKQTMLSS</sequence>
<feature type="compositionally biased region" description="Basic and acidic residues" evidence="1">
    <location>
        <begin position="794"/>
        <end position="809"/>
    </location>
</feature>
<dbReference type="VEuPathDB" id="ToxoDB:CSUI_010523"/>
<feature type="non-terminal residue" evidence="2">
    <location>
        <position position="1"/>
    </location>
</feature>
<feature type="region of interest" description="Disordered" evidence="1">
    <location>
        <begin position="733"/>
        <end position="778"/>
    </location>
</feature>
<feature type="region of interest" description="Disordered" evidence="1">
    <location>
        <begin position="1"/>
        <end position="20"/>
    </location>
</feature>
<feature type="compositionally biased region" description="Basic and acidic residues" evidence="1">
    <location>
        <begin position="337"/>
        <end position="379"/>
    </location>
</feature>
<feature type="region of interest" description="Disordered" evidence="1">
    <location>
        <begin position="580"/>
        <end position="719"/>
    </location>
</feature>
<dbReference type="AlphaFoldDB" id="A0A2C6KGQ4"/>
<protein>
    <submittedName>
        <fullName evidence="2">Uncharacterized protein</fullName>
    </submittedName>
</protein>
<feature type="compositionally biased region" description="Basic residues" evidence="1">
    <location>
        <begin position="380"/>
        <end position="390"/>
    </location>
</feature>
<feature type="compositionally biased region" description="Polar residues" evidence="1">
    <location>
        <begin position="741"/>
        <end position="753"/>
    </location>
</feature>
<feature type="region of interest" description="Disordered" evidence="1">
    <location>
        <begin position="906"/>
        <end position="928"/>
    </location>
</feature>
<keyword evidence="3" id="KW-1185">Reference proteome</keyword>
<dbReference type="Proteomes" id="UP000221165">
    <property type="component" value="Unassembled WGS sequence"/>
</dbReference>
<organism evidence="2 3">
    <name type="scientific">Cystoisospora suis</name>
    <dbReference type="NCBI Taxonomy" id="483139"/>
    <lineage>
        <taxon>Eukaryota</taxon>
        <taxon>Sar</taxon>
        <taxon>Alveolata</taxon>
        <taxon>Apicomplexa</taxon>
        <taxon>Conoidasida</taxon>
        <taxon>Coccidia</taxon>
        <taxon>Eucoccidiorida</taxon>
        <taxon>Eimeriorina</taxon>
        <taxon>Sarcocystidae</taxon>
        <taxon>Cystoisospora</taxon>
    </lineage>
</organism>
<evidence type="ECO:0000313" key="2">
    <source>
        <dbReference type="EMBL" id="PHJ15665.1"/>
    </source>
</evidence>
<accession>A0A2C6KGQ4</accession>
<feature type="compositionally biased region" description="Basic and acidic residues" evidence="1">
    <location>
        <begin position="692"/>
        <end position="708"/>
    </location>
</feature>
<feature type="region of interest" description="Disordered" evidence="1">
    <location>
        <begin position="290"/>
        <end position="403"/>
    </location>
</feature>
<feature type="region of interest" description="Disordered" evidence="1">
    <location>
        <begin position="482"/>
        <end position="517"/>
    </location>
</feature>
<feature type="compositionally biased region" description="Low complexity" evidence="1">
    <location>
        <begin position="586"/>
        <end position="598"/>
    </location>
</feature>
<name>A0A2C6KGQ4_9APIC</name>
<dbReference type="EMBL" id="MIGC01007682">
    <property type="protein sequence ID" value="PHJ15665.1"/>
    <property type="molecule type" value="Genomic_DNA"/>
</dbReference>